<organism evidence="7 8">
    <name type="scientific">Cynara cardunculus var. scolymus</name>
    <name type="common">Globe artichoke</name>
    <name type="synonym">Cynara scolymus</name>
    <dbReference type="NCBI Taxonomy" id="59895"/>
    <lineage>
        <taxon>Eukaryota</taxon>
        <taxon>Viridiplantae</taxon>
        <taxon>Streptophyta</taxon>
        <taxon>Embryophyta</taxon>
        <taxon>Tracheophyta</taxon>
        <taxon>Spermatophyta</taxon>
        <taxon>Magnoliopsida</taxon>
        <taxon>eudicotyledons</taxon>
        <taxon>Gunneridae</taxon>
        <taxon>Pentapetalae</taxon>
        <taxon>asterids</taxon>
        <taxon>campanulids</taxon>
        <taxon>Asterales</taxon>
        <taxon>Asteraceae</taxon>
        <taxon>Carduoideae</taxon>
        <taxon>Cardueae</taxon>
        <taxon>Carduinae</taxon>
        <taxon>Cynara</taxon>
    </lineage>
</organism>
<accession>A0A118K080</accession>
<dbReference type="Pfam" id="PF09811">
    <property type="entry name" value="Yae1_N"/>
    <property type="match status" value="1"/>
</dbReference>
<keyword evidence="8" id="KW-1185">Reference proteome</keyword>
<dbReference type="PANTHER" id="PTHR18829">
    <property type="entry name" value="PROTEIN YAE1 HOMOLOG"/>
    <property type="match status" value="1"/>
</dbReference>
<evidence type="ECO:0000256" key="1">
    <source>
        <dbReference type="ARBA" id="ARBA00004123"/>
    </source>
</evidence>
<evidence type="ECO:0000256" key="2">
    <source>
        <dbReference type="ARBA" id="ARBA00004496"/>
    </source>
</evidence>
<evidence type="ECO:0000313" key="8">
    <source>
        <dbReference type="Proteomes" id="UP000243975"/>
    </source>
</evidence>
<dbReference type="InterPro" id="IPR038881">
    <property type="entry name" value="Yae1-like"/>
</dbReference>
<keyword evidence="3" id="KW-0963">Cytoplasm</keyword>
<dbReference type="AlphaFoldDB" id="A0A118K080"/>
<dbReference type="GO" id="GO:0005634">
    <property type="term" value="C:nucleus"/>
    <property type="evidence" value="ECO:0007669"/>
    <property type="project" value="UniProtKB-SubCell"/>
</dbReference>
<evidence type="ECO:0000256" key="5">
    <source>
        <dbReference type="SAM" id="MobiDB-lite"/>
    </source>
</evidence>
<protein>
    <submittedName>
        <fullName evidence="7">Essential protein Yae1, N-terminal</fullName>
    </submittedName>
</protein>
<dbReference type="Gramene" id="KVI00902">
    <property type="protein sequence ID" value="KVI00902"/>
    <property type="gene ID" value="Ccrd_020836"/>
</dbReference>
<dbReference type="OMA" id="EWQRRKN"/>
<keyword evidence="4" id="KW-0539">Nucleus</keyword>
<dbReference type="GO" id="GO:0005737">
    <property type="term" value="C:cytoplasm"/>
    <property type="evidence" value="ECO:0007669"/>
    <property type="project" value="UniProtKB-SubCell"/>
</dbReference>
<evidence type="ECO:0000256" key="4">
    <source>
        <dbReference type="ARBA" id="ARBA00023242"/>
    </source>
</evidence>
<dbReference type="EMBL" id="LEKV01003178">
    <property type="protein sequence ID" value="KVI00902.1"/>
    <property type="molecule type" value="Genomic_DNA"/>
</dbReference>
<gene>
    <name evidence="7" type="ORF">Ccrd_020836</name>
</gene>
<evidence type="ECO:0000259" key="6">
    <source>
        <dbReference type="Pfam" id="PF09811"/>
    </source>
</evidence>
<evidence type="ECO:0000313" key="7">
    <source>
        <dbReference type="EMBL" id="KVI00902.1"/>
    </source>
</evidence>
<proteinExistence type="predicted"/>
<feature type="domain" description="Essential protein Yae1 N-terminal" evidence="6">
    <location>
        <begin position="174"/>
        <end position="211"/>
    </location>
</feature>
<reference evidence="7 8" key="1">
    <citation type="journal article" date="2016" name="Sci. Rep.">
        <title>The genome sequence of the outbreeding globe artichoke constructed de novo incorporating a phase-aware low-pass sequencing strategy of F1 progeny.</title>
        <authorList>
            <person name="Scaglione D."/>
            <person name="Reyes-Chin-Wo S."/>
            <person name="Acquadro A."/>
            <person name="Froenicke L."/>
            <person name="Portis E."/>
            <person name="Beitel C."/>
            <person name="Tirone M."/>
            <person name="Mauro R."/>
            <person name="Lo Monaco A."/>
            <person name="Mauromicale G."/>
            <person name="Faccioli P."/>
            <person name="Cattivelli L."/>
            <person name="Rieseberg L."/>
            <person name="Michelmore R."/>
            <person name="Lanteri S."/>
        </authorList>
    </citation>
    <scope>NUCLEOTIDE SEQUENCE [LARGE SCALE GENOMIC DNA]</scope>
    <source>
        <strain evidence="7">2C</strain>
    </source>
</reference>
<comment type="subcellular location">
    <subcellularLocation>
        <location evidence="2">Cytoplasm</location>
    </subcellularLocation>
    <subcellularLocation>
        <location evidence="1">Nucleus</location>
    </subcellularLocation>
</comment>
<evidence type="ECO:0000256" key="3">
    <source>
        <dbReference type="ARBA" id="ARBA00022490"/>
    </source>
</evidence>
<dbReference type="Proteomes" id="UP000243975">
    <property type="component" value="Unassembled WGS sequence"/>
</dbReference>
<dbReference type="InterPro" id="IPR019191">
    <property type="entry name" value="Essential_protein_Yae1_N"/>
</dbReference>
<comment type="caution">
    <text evidence="7">The sequence shown here is derived from an EMBL/GenBank/DDBJ whole genome shotgun (WGS) entry which is preliminary data.</text>
</comment>
<dbReference type="PANTHER" id="PTHR18829:SF0">
    <property type="entry name" value="PROTEIN YAE1 HOMOLOG"/>
    <property type="match status" value="1"/>
</dbReference>
<name>A0A118K080_CYNCS</name>
<sequence length="306" mass="33434">MGLISGDGGRRAAATRGGDERRLPTIVGWGWRFADRRREGGGGDLQTGDDATACVGDDATACVGDDATARGLWSGNDRVGGGRRRNDRVGGGGRRNDRMERSIADELYSEILEPKVELGQTSVPDIKEFNSLDGEDEHWCEDGSSWNGSDGKFDPSSDLDREWQRRKNQFHAIGYRDGLIAGKEASAQEGFNVGFKESVVAGFNLGFVRGVTGALNCLPGELRKKIIESQETRNKLHSLYESVNKLSTTDALKVFHDGLSQRRVNEGDLEQNSDGSVLDSYYGQLQSLIVESPAIEVQSRDKAIYV</sequence>
<feature type="region of interest" description="Disordered" evidence="5">
    <location>
        <begin position="74"/>
        <end position="96"/>
    </location>
</feature>